<dbReference type="eggNOG" id="COG0640">
    <property type="taxonomic scope" value="Bacteria"/>
</dbReference>
<dbReference type="EMBL" id="CP002000">
    <property type="protein sequence ID" value="ADJ45556.1"/>
    <property type="molecule type" value="Genomic_DNA"/>
</dbReference>
<dbReference type="GO" id="GO:0003700">
    <property type="term" value="F:DNA-binding transcription factor activity"/>
    <property type="evidence" value="ECO:0007669"/>
    <property type="project" value="InterPro"/>
</dbReference>
<dbReference type="Proteomes" id="UP000000328">
    <property type="component" value="Chromosome"/>
</dbReference>
<dbReference type="OrthoDB" id="4471357at2"/>
<name>A0A0H3D4F6_AMYMU</name>
<dbReference type="InterPro" id="IPR001845">
    <property type="entry name" value="HTH_ArsR_DNA-bd_dom"/>
</dbReference>
<evidence type="ECO:0000313" key="3">
    <source>
        <dbReference type="Proteomes" id="UP000000328"/>
    </source>
</evidence>
<protein>
    <submittedName>
        <fullName evidence="2">ArsR family transcriptional regulator</fullName>
    </submittedName>
</protein>
<accession>A0A0H3D4F6</accession>
<dbReference type="AlphaFoldDB" id="A0A0H3D4F6"/>
<dbReference type="NCBIfam" id="NF033788">
    <property type="entry name" value="HTH_metalloreg"/>
    <property type="match status" value="1"/>
</dbReference>
<dbReference type="KEGG" id="amd:AMED_3777"/>
<sequence length="103" mass="11416">MSDRPHPDLADLGLADVVRGFADPARLHMVRTMAALGECECSRVYADLGLSKSNASHHFRVLRESGILRRTQRGNQQYAALRRDELDERFPGLLDAIVANADA</sequence>
<dbReference type="HOGENOM" id="CLU_097806_4_1_11"/>
<dbReference type="CDD" id="cd00090">
    <property type="entry name" value="HTH_ARSR"/>
    <property type="match status" value="1"/>
</dbReference>
<dbReference type="RefSeq" id="WP_013225628.1">
    <property type="nucleotide sequence ID" value="NC_014318.1"/>
</dbReference>
<dbReference type="InterPro" id="IPR036388">
    <property type="entry name" value="WH-like_DNA-bd_sf"/>
</dbReference>
<evidence type="ECO:0000313" key="2">
    <source>
        <dbReference type="EMBL" id="ADJ45556.1"/>
    </source>
</evidence>
<dbReference type="PROSITE" id="PS50987">
    <property type="entry name" value="HTH_ARSR_2"/>
    <property type="match status" value="1"/>
</dbReference>
<dbReference type="SUPFAM" id="SSF46785">
    <property type="entry name" value="Winged helix' DNA-binding domain"/>
    <property type="match status" value="1"/>
</dbReference>
<dbReference type="GeneID" id="92871520"/>
<gene>
    <name evidence="2" type="ordered locus">AMED_3777</name>
</gene>
<dbReference type="PATRIC" id="fig|749927.5.peg.3906"/>
<dbReference type="Gene3D" id="1.10.10.10">
    <property type="entry name" value="Winged helix-like DNA-binding domain superfamily/Winged helix DNA-binding domain"/>
    <property type="match status" value="1"/>
</dbReference>
<organism evidence="2 3">
    <name type="scientific">Amycolatopsis mediterranei (strain U-32)</name>
    <dbReference type="NCBI Taxonomy" id="749927"/>
    <lineage>
        <taxon>Bacteria</taxon>
        <taxon>Bacillati</taxon>
        <taxon>Actinomycetota</taxon>
        <taxon>Actinomycetes</taxon>
        <taxon>Pseudonocardiales</taxon>
        <taxon>Pseudonocardiaceae</taxon>
        <taxon>Amycolatopsis</taxon>
    </lineage>
</organism>
<dbReference type="Pfam" id="PF12840">
    <property type="entry name" value="HTH_20"/>
    <property type="match status" value="1"/>
</dbReference>
<dbReference type="PRINTS" id="PR00778">
    <property type="entry name" value="HTHARSR"/>
</dbReference>
<proteinExistence type="predicted"/>
<dbReference type="InterPro" id="IPR011991">
    <property type="entry name" value="ArsR-like_HTH"/>
</dbReference>
<reference evidence="2 3" key="1">
    <citation type="journal article" date="2010" name="Cell Res.">
        <title>Complete genome sequence of the rifamycin SV-producing Amycolatopsis mediterranei U32 revealed its genetic characteristics in phylogeny and metabolism.</title>
        <authorList>
            <person name="Zhao W."/>
            <person name="Zhong Y."/>
            <person name="Yuan H."/>
            <person name="Wang J."/>
            <person name="Zheng H."/>
            <person name="Wang Y."/>
            <person name="Cen X."/>
            <person name="Xu F."/>
            <person name="Bai J."/>
            <person name="Han X."/>
            <person name="Lu G."/>
            <person name="Zhu Y."/>
            <person name="Shao Z."/>
            <person name="Yan H."/>
            <person name="Li C."/>
            <person name="Peng N."/>
            <person name="Zhang Z."/>
            <person name="Zhang Y."/>
            <person name="Lin W."/>
            <person name="Fan Y."/>
            <person name="Qin Z."/>
            <person name="Hu Y."/>
            <person name="Zhu B."/>
            <person name="Wang S."/>
            <person name="Ding X."/>
            <person name="Zhao G.P."/>
        </authorList>
    </citation>
    <scope>NUCLEOTIDE SEQUENCE [LARGE SCALE GENOMIC DNA]</scope>
    <source>
        <strain evidence="3">U-32</strain>
    </source>
</reference>
<evidence type="ECO:0000259" key="1">
    <source>
        <dbReference type="PROSITE" id="PS50987"/>
    </source>
</evidence>
<feature type="domain" description="HTH arsR-type" evidence="1">
    <location>
        <begin position="6"/>
        <end position="103"/>
    </location>
</feature>
<dbReference type="InterPro" id="IPR036390">
    <property type="entry name" value="WH_DNA-bd_sf"/>
</dbReference>
<dbReference type="SMART" id="SM00418">
    <property type="entry name" value="HTH_ARSR"/>
    <property type="match status" value="1"/>
</dbReference>